<evidence type="ECO:0000313" key="1">
    <source>
        <dbReference type="EMBL" id="CAJ0796262.1"/>
    </source>
</evidence>
<sequence>MAMPNPGRKSAAMGWTPARVAAVHMVGAWSCLLFFFARGVFASQVSGWRTGVDDHAPAVLLHHQKKPSGLVS</sequence>
<comment type="caution">
    <text evidence="1">The sequence shown here is derived from an EMBL/GenBank/DDBJ whole genome shotgun (WGS) entry which is preliminary data.</text>
</comment>
<accession>A0ABM9JKS0</accession>
<evidence type="ECO:0000313" key="2">
    <source>
        <dbReference type="Proteomes" id="UP001189813"/>
    </source>
</evidence>
<proteinExistence type="predicted"/>
<keyword evidence="2" id="KW-1185">Reference proteome</keyword>
<name>A0ABM9JKS0_9RALS</name>
<organism evidence="1 2">
    <name type="scientific">Ralstonia psammae</name>
    <dbReference type="NCBI Taxonomy" id="3058598"/>
    <lineage>
        <taxon>Bacteria</taxon>
        <taxon>Pseudomonadati</taxon>
        <taxon>Pseudomonadota</taxon>
        <taxon>Betaproteobacteria</taxon>
        <taxon>Burkholderiales</taxon>
        <taxon>Burkholderiaceae</taxon>
        <taxon>Ralstonia</taxon>
    </lineage>
</organism>
<protein>
    <recommendedName>
        <fullName evidence="3">Transmembrane protein</fullName>
    </recommendedName>
</protein>
<evidence type="ECO:0008006" key="3">
    <source>
        <dbReference type="Google" id="ProtNLM"/>
    </source>
</evidence>
<dbReference type="EMBL" id="CATZBU010000006">
    <property type="protein sequence ID" value="CAJ0796262.1"/>
    <property type="molecule type" value="Genomic_DNA"/>
</dbReference>
<dbReference type="Proteomes" id="UP001189813">
    <property type="component" value="Unassembled WGS sequence"/>
</dbReference>
<reference evidence="1 2" key="1">
    <citation type="submission" date="2023-07" db="EMBL/GenBank/DDBJ databases">
        <authorList>
            <person name="Peeters C."/>
        </authorList>
    </citation>
    <scope>NUCLEOTIDE SEQUENCE [LARGE SCALE GENOMIC DNA]</scope>
    <source>
        <strain evidence="1 2">LMG 19083</strain>
    </source>
</reference>
<gene>
    <name evidence="1" type="ORF">LMG19083_02841</name>
</gene>